<dbReference type="OMA" id="NKSQHIG"/>
<keyword evidence="3" id="KW-1185">Reference proteome</keyword>
<dbReference type="Proteomes" id="UP000217790">
    <property type="component" value="Unassembled WGS sequence"/>
</dbReference>
<gene>
    <name evidence="2" type="ORF">ARMGADRAFT_1093251</name>
</gene>
<feature type="transmembrane region" description="Helical" evidence="1">
    <location>
        <begin position="96"/>
        <end position="114"/>
    </location>
</feature>
<reference evidence="3" key="1">
    <citation type="journal article" date="2017" name="Nat. Ecol. Evol.">
        <title>Genome expansion and lineage-specific genetic innovations in the forest pathogenic fungi Armillaria.</title>
        <authorList>
            <person name="Sipos G."/>
            <person name="Prasanna A.N."/>
            <person name="Walter M.C."/>
            <person name="O'Connor E."/>
            <person name="Balint B."/>
            <person name="Krizsan K."/>
            <person name="Kiss B."/>
            <person name="Hess J."/>
            <person name="Varga T."/>
            <person name="Slot J."/>
            <person name="Riley R."/>
            <person name="Boka B."/>
            <person name="Rigling D."/>
            <person name="Barry K."/>
            <person name="Lee J."/>
            <person name="Mihaltcheva S."/>
            <person name="LaButti K."/>
            <person name="Lipzen A."/>
            <person name="Waldron R."/>
            <person name="Moloney N.M."/>
            <person name="Sperisen C."/>
            <person name="Kredics L."/>
            <person name="Vagvoelgyi C."/>
            <person name="Patrignani A."/>
            <person name="Fitzpatrick D."/>
            <person name="Nagy I."/>
            <person name="Doyle S."/>
            <person name="Anderson J.B."/>
            <person name="Grigoriev I.V."/>
            <person name="Gueldener U."/>
            <person name="Muensterkoetter M."/>
            <person name="Nagy L.G."/>
        </authorList>
    </citation>
    <scope>NUCLEOTIDE SEQUENCE [LARGE SCALE GENOMIC DNA]</scope>
    <source>
        <strain evidence="3">Ar21-2</strain>
    </source>
</reference>
<feature type="transmembrane region" description="Helical" evidence="1">
    <location>
        <begin position="209"/>
        <end position="230"/>
    </location>
</feature>
<feature type="transmembrane region" description="Helical" evidence="1">
    <location>
        <begin position="178"/>
        <end position="197"/>
    </location>
</feature>
<dbReference type="OrthoDB" id="2971926at2759"/>
<organism evidence="2 3">
    <name type="scientific">Armillaria gallica</name>
    <name type="common">Bulbous honey fungus</name>
    <name type="synonym">Armillaria bulbosa</name>
    <dbReference type="NCBI Taxonomy" id="47427"/>
    <lineage>
        <taxon>Eukaryota</taxon>
        <taxon>Fungi</taxon>
        <taxon>Dikarya</taxon>
        <taxon>Basidiomycota</taxon>
        <taxon>Agaricomycotina</taxon>
        <taxon>Agaricomycetes</taxon>
        <taxon>Agaricomycetidae</taxon>
        <taxon>Agaricales</taxon>
        <taxon>Marasmiineae</taxon>
        <taxon>Physalacriaceae</taxon>
        <taxon>Armillaria</taxon>
    </lineage>
</organism>
<evidence type="ECO:0000313" key="3">
    <source>
        <dbReference type="Proteomes" id="UP000217790"/>
    </source>
</evidence>
<keyword evidence="1" id="KW-1133">Transmembrane helix</keyword>
<feature type="transmembrane region" description="Helical" evidence="1">
    <location>
        <begin position="134"/>
        <end position="158"/>
    </location>
</feature>
<feature type="transmembrane region" description="Helical" evidence="1">
    <location>
        <begin position="251"/>
        <end position="274"/>
    </location>
</feature>
<keyword evidence="1" id="KW-0812">Transmembrane</keyword>
<feature type="transmembrane region" description="Helical" evidence="1">
    <location>
        <begin position="55"/>
        <end position="76"/>
    </location>
</feature>
<dbReference type="AlphaFoldDB" id="A0A2H3C8C0"/>
<evidence type="ECO:0000313" key="2">
    <source>
        <dbReference type="EMBL" id="PBK79321.1"/>
    </source>
</evidence>
<accession>A0A2H3C8C0</accession>
<dbReference type="EMBL" id="KZ293786">
    <property type="protein sequence ID" value="PBK79321.1"/>
    <property type="molecule type" value="Genomic_DNA"/>
</dbReference>
<keyword evidence="1" id="KW-0472">Membrane</keyword>
<name>A0A2H3C8C0_ARMGA</name>
<proteinExistence type="predicted"/>
<sequence length="417" mass="45793">MGIHVHLSVYLDPDFVLAIQTNIPPDVPDALKAFIFQTLDADLNGTIFDSILQGIYTGIVVVTLWNICKGCVVYYIIQTESNGTVVANKSQHIGRAMVIVIILLHIVTAVNFAVDWSDIHSRFIDHGQSFWTEYLAAYHPAIIITIGEGVMTAICTILADSTIIWRCWIVWGRRWLPILPPVLLLISATVLKMIATYELYVASGEYTRYFIPYSSCVLATTLWCTLLIIYRVVTVARAGGEAGCGLKAYRHVLEVLIESSALYSISLILCTAFFARNAQAIIYFDALAGITRGIAPTLLVGRVAAGHARPDDSWQGSVITGSLHFGGHTGGQSTLANDLETQRERGDEYVHLAPMDSQKDNSDDHLCTLTATPEDIGIDLESVIVREDRAEAHKGKPAHGYFYNESCGDELQGGSTR</sequence>
<evidence type="ECO:0000256" key="1">
    <source>
        <dbReference type="SAM" id="Phobius"/>
    </source>
</evidence>
<protein>
    <submittedName>
        <fullName evidence="2">Uncharacterized protein</fullName>
    </submittedName>
</protein>
<dbReference type="InParanoid" id="A0A2H3C8C0"/>